<protein>
    <recommendedName>
        <fullName evidence="5">Flavin-containing monooxygenase</fullName>
        <ecNumber evidence="5">1.-.-.-</ecNumber>
    </recommendedName>
</protein>
<comment type="similarity">
    <text evidence="1 5">Belongs to the FMO family.</text>
</comment>
<evidence type="ECO:0000313" key="9">
    <source>
        <dbReference type="Proteomes" id="UP000054498"/>
    </source>
</evidence>
<sequence length="558" mass="58416">MTVPQHLDAVAPHARQAHAASPPRRGRRFRASVAVVGAGQAGLVVARELLKEGHSVTVIEAGPGIGGTWVVSPQLEGDPLGLDRSKGRVHSSMYPGLRTNLPRQLMSYLDFPFVPEAMGGASHDPRIYPLHSEVLAYVEAYADAHDLRRLVELNTEVARIDPLPLDTGDDQSDGAGAGEGPGAGGAERPPWGQRWRVLTRSAGGGEGAEGEVVREFDSVAVCVGHHSDPILPEIPGLREWPGPQLHVHSFRGGQRFKGQRVMVVGASFSGEEIARHVADHADHVFHSARSWPSNGPPAGRSARGAGGAPDAPFEGRANITRVPIATELRADGSIVLADGRVLEGIDGVVWCTGYKYSFPFMEHLGLVDTTAPSLALIGLSWRAIRPQQFQLQGQLLARALSGAAAPLPPADELLRAAEADLLALDAAGIPRRYAHCMASFMPQEEWAYNTALVAAARPPPGADAAADGEAVGGPAKGGDGVLAPPAWLIGLAKASSSVILERPDSFRDDFIPAVVAALEAADEGCDELIRSGVVPASALVRAPLAKVVDAGAVGAAAH</sequence>
<evidence type="ECO:0000256" key="5">
    <source>
        <dbReference type="RuleBase" id="RU361177"/>
    </source>
</evidence>
<dbReference type="STRING" id="145388.A0A0D2MS00"/>
<dbReference type="PANTHER" id="PTHR23023">
    <property type="entry name" value="DIMETHYLANILINE MONOOXYGENASE"/>
    <property type="match status" value="1"/>
</dbReference>
<dbReference type="Proteomes" id="UP000054498">
    <property type="component" value="Unassembled WGS sequence"/>
</dbReference>
<dbReference type="Pfam" id="PF01266">
    <property type="entry name" value="DAO"/>
    <property type="match status" value="1"/>
</dbReference>
<dbReference type="PRINTS" id="PR00419">
    <property type="entry name" value="ADXRDTASE"/>
</dbReference>
<feature type="compositionally biased region" description="Low complexity" evidence="6">
    <location>
        <begin position="296"/>
        <end position="312"/>
    </location>
</feature>
<name>A0A0D2MS00_9CHLO</name>
<dbReference type="GO" id="GO:0004499">
    <property type="term" value="F:N,N-dimethylaniline monooxygenase activity"/>
    <property type="evidence" value="ECO:0007669"/>
    <property type="project" value="InterPro"/>
</dbReference>
<dbReference type="GO" id="GO:0050660">
    <property type="term" value="F:flavin adenine dinucleotide binding"/>
    <property type="evidence" value="ECO:0007669"/>
    <property type="project" value="InterPro"/>
</dbReference>
<feature type="region of interest" description="Disordered" evidence="6">
    <location>
        <begin position="288"/>
        <end position="314"/>
    </location>
</feature>
<dbReference type="EC" id="1.-.-.-" evidence="5"/>
<dbReference type="OrthoDB" id="66881at2759"/>
<dbReference type="Gene3D" id="3.50.50.60">
    <property type="entry name" value="FAD/NAD(P)-binding domain"/>
    <property type="match status" value="1"/>
</dbReference>
<dbReference type="AlphaFoldDB" id="A0A0D2MS00"/>
<evidence type="ECO:0000256" key="4">
    <source>
        <dbReference type="ARBA" id="ARBA00023002"/>
    </source>
</evidence>
<feature type="region of interest" description="Disordered" evidence="6">
    <location>
        <begin position="161"/>
        <end position="193"/>
    </location>
</feature>
<evidence type="ECO:0000313" key="8">
    <source>
        <dbReference type="EMBL" id="KIZ05360.1"/>
    </source>
</evidence>
<evidence type="ECO:0000256" key="2">
    <source>
        <dbReference type="ARBA" id="ARBA00022630"/>
    </source>
</evidence>
<organism evidence="8 9">
    <name type="scientific">Monoraphidium neglectum</name>
    <dbReference type="NCBI Taxonomy" id="145388"/>
    <lineage>
        <taxon>Eukaryota</taxon>
        <taxon>Viridiplantae</taxon>
        <taxon>Chlorophyta</taxon>
        <taxon>core chlorophytes</taxon>
        <taxon>Chlorophyceae</taxon>
        <taxon>CS clade</taxon>
        <taxon>Sphaeropleales</taxon>
        <taxon>Selenastraceae</taxon>
        <taxon>Monoraphidium</taxon>
    </lineage>
</organism>
<feature type="compositionally biased region" description="Low complexity" evidence="6">
    <location>
        <begin position="9"/>
        <end position="23"/>
    </location>
</feature>
<reference evidence="8 9" key="1">
    <citation type="journal article" date="2013" name="BMC Genomics">
        <title>Reconstruction of the lipid metabolism for the microalga Monoraphidium neglectum from its genome sequence reveals characteristics suitable for biofuel production.</title>
        <authorList>
            <person name="Bogen C."/>
            <person name="Al-Dilaimi A."/>
            <person name="Albersmeier A."/>
            <person name="Wichmann J."/>
            <person name="Grundmann M."/>
            <person name="Rupp O."/>
            <person name="Lauersen K.J."/>
            <person name="Blifernez-Klassen O."/>
            <person name="Kalinowski J."/>
            <person name="Goesmann A."/>
            <person name="Mussgnug J.H."/>
            <person name="Kruse O."/>
        </authorList>
    </citation>
    <scope>NUCLEOTIDE SEQUENCE [LARGE SCALE GENOMIC DNA]</scope>
    <source>
        <strain evidence="8 9">SAG 48.87</strain>
    </source>
</reference>
<evidence type="ECO:0000259" key="7">
    <source>
        <dbReference type="Pfam" id="PF01266"/>
    </source>
</evidence>
<evidence type="ECO:0000256" key="3">
    <source>
        <dbReference type="ARBA" id="ARBA00022827"/>
    </source>
</evidence>
<accession>A0A0D2MS00</accession>
<dbReference type="SUPFAM" id="SSF51905">
    <property type="entry name" value="FAD/NAD(P)-binding domain"/>
    <property type="match status" value="2"/>
</dbReference>
<dbReference type="KEGG" id="mng:MNEG_2593"/>
<comment type="cofactor">
    <cofactor evidence="5">
        <name>FAD</name>
        <dbReference type="ChEBI" id="CHEBI:57692"/>
    </cofactor>
</comment>
<dbReference type="RefSeq" id="XP_013904379.1">
    <property type="nucleotide sequence ID" value="XM_014048925.1"/>
</dbReference>
<keyword evidence="9" id="KW-1185">Reference proteome</keyword>
<evidence type="ECO:0000256" key="6">
    <source>
        <dbReference type="SAM" id="MobiDB-lite"/>
    </source>
</evidence>
<dbReference type="Pfam" id="PF00743">
    <property type="entry name" value="FMO-like"/>
    <property type="match status" value="1"/>
</dbReference>
<feature type="domain" description="FAD dependent oxidoreductase" evidence="7">
    <location>
        <begin position="33"/>
        <end position="68"/>
    </location>
</feature>
<feature type="region of interest" description="Disordered" evidence="6">
    <location>
        <begin position="1"/>
        <end position="26"/>
    </location>
</feature>
<proteinExistence type="inferred from homology"/>
<dbReference type="InterPro" id="IPR020946">
    <property type="entry name" value="Flavin_mOase-like"/>
</dbReference>
<dbReference type="EMBL" id="KK100517">
    <property type="protein sequence ID" value="KIZ05360.1"/>
    <property type="molecule type" value="Genomic_DNA"/>
</dbReference>
<dbReference type="InterPro" id="IPR036188">
    <property type="entry name" value="FAD/NAD-bd_sf"/>
</dbReference>
<keyword evidence="4 5" id="KW-0560">Oxidoreductase</keyword>
<gene>
    <name evidence="8" type="ORF">MNEG_2593</name>
</gene>
<dbReference type="GeneID" id="25735471"/>
<dbReference type="InterPro" id="IPR006076">
    <property type="entry name" value="FAD-dep_OxRdtase"/>
</dbReference>
<keyword evidence="5 8" id="KW-0503">Monooxygenase</keyword>
<dbReference type="InterPro" id="IPR050346">
    <property type="entry name" value="FMO-like"/>
</dbReference>
<keyword evidence="3 5" id="KW-0274">FAD</keyword>
<evidence type="ECO:0000256" key="1">
    <source>
        <dbReference type="ARBA" id="ARBA00009183"/>
    </source>
</evidence>
<keyword evidence="2 5" id="KW-0285">Flavoprotein</keyword>
<feature type="compositionally biased region" description="Gly residues" evidence="6">
    <location>
        <begin position="175"/>
        <end position="185"/>
    </location>
</feature>
<dbReference type="GO" id="GO:0050661">
    <property type="term" value="F:NADP binding"/>
    <property type="evidence" value="ECO:0007669"/>
    <property type="project" value="InterPro"/>
</dbReference>